<protein>
    <submittedName>
        <fullName evidence="2">Nucleotidyltransferase domain-containing protein</fullName>
    </submittedName>
</protein>
<dbReference type="Gene3D" id="3.30.460.10">
    <property type="entry name" value="Beta Polymerase, domain 2"/>
    <property type="match status" value="1"/>
</dbReference>
<dbReference type="SUPFAM" id="SSF81301">
    <property type="entry name" value="Nucleotidyltransferase"/>
    <property type="match status" value="1"/>
</dbReference>
<dbReference type="InterPro" id="IPR043519">
    <property type="entry name" value="NT_sf"/>
</dbReference>
<dbReference type="AlphaFoldDB" id="A0A520XH72"/>
<evidence type="ECO:0000313" key="3">
    <source>
        <dbReference type="Proteomes" id="UP000322454"/>
    </source>
</evidence>
<dbReference type="EMBL" id="SHMQ01000001">
    <property type="protein sequence ID" value="RZV40446.1"/>
    <property type="molecule type" value="Genomic_DNA"/>
</dbReference>
<name>A0A520XH72_9DELT</name>
<dbReference type="PANTHER" id="PTHR43852">
    <property type="entry name" value="NUCLEOTIDYLTRANSFERASE"/>
    <property type="match status" value="1"/>
</dbReference>
<proteinExistence type="predicted"/>
<accession>A0A520XH72</accession>
<comment type="caution">
    <text evidence="2">The sequence shown here is derived from an EMBL/GenBank/DDBJ whole genome shotgun (WGS) entry which is preliminary data.</text>
</comment>
<dbReference type="InterPro" id="IPR041633">
    <property type="entry name" value="Polbeta"/>
</dbReference>
<dbReference type="NCBIfam" id="NF047752">
    <property type="entry name" value="MntA_antitoxin"/>
    <property type="match status" value="1"/>
</dbReference>
<organism evidence="2 3">
    <name type="scientific">Candidatus Acidulodesulfobacterium acidiphilum</name>
    <dbReference type="NCBI Taxonomy" id="2597224"/>
    <lineage>
        <taxon>Bacteria</taxon>
        <taxon>Deltaproteobacteria</taxon>
        <taxon>Candidatus Acidulodesulfobacterales</taxon>
        <taxon>Candidatus Acidulodesulfobacterium</taxon>
    </lineage>
</organism>
<evidence type="ECO:0000313" key="2">
    <source>
        <dbReference type="EMBL" id="RZV40446.1"/>
    </source>
</evidence>
<dbReference type="InterPro" id="IPR052930">
    <property type="entry name" value="TA_antitoxin_MntA"/>
</dbReference>
<feature type="domain" description="Polymerase beta nucleotidyltransferase" evidence="1">
    <location>
        <begin position="15"/>
        <end position="103"/>
    </location>
</feature>
<gene>
    <name evidence="2" type="ORF">EVJ48_00560</name>
</gene>
<sequence length="130" mass="14962">MVETTEAYINSISRLRNLLDNDGNVLLAFIFGSLAANRQRNDSDIDIAIFYKNPPSGFEILYEIDKLSKSAGTDIHLVILNNASPLLKHQVMKNKINLIVKDEILFRKFRENIMSQYEEYKYISGLGKYE</sequence>
<dbReference type="PANTHER" id="PTHR43852:SF3">
    <property type="entry name" value="NUCLEOTIDYLTRANSFERASE"/>
    <property type="match status" value="1"/>
</dbReference>
<dbReference type="CDD" id="cd05403">
    <property type="entry name" value="NT_KNTase_like"/>
    <property type="match status" value="1"/>
</dbReference>
<dbReference type="Proteomes" id="UP000322454">
    <property type="component" value="Unassembled WGS sequence"/>
</dbReference>
<evidence type="ECO:0000259" key="1">
    <source>
        <dbReference type="Pfam" id="PF18765"/>
    </source>
</evidence>
<reference evidence="2 3" key="1">
    <citation type="submission" date="2019-01" db="EMBL/GenBank/DDBJ databases">
        <title>Insights into ecological role of a new deltaproteobacterial order Candidatus Sinidesulfobacterales (Sva0485) by metagenomics and metatranscriptomics.</title>
        <authorList>
            <person name="Tan S."/>
            <person name="Liu J."/>
            <person name="Fang Y."/>
            <person name="Hedlund B."/>
            <person name="Lian Z.-H."/>
            <person name="Huang L.-Y."/>
            <person name="Li J.-T."/>
            <person name="Huang L.-N."/>
            <person name="Li W.-J."/>
            <person name="Jiang H.-C."/>
            <person name="Dong H.-L."/>
            <person name="Shu W.-S."/>
        </authorList>
    </citation>
    <scope>NUCLEOTIDE SEQUENCE [LARGE SCALE GENOMIC DNA]</scope>
    <source>
        <strain evidence="2">AP4</strain>
    </source>
</reference>
<dbReference type="Pfam" id="PF18765">
    <property type="entry name" value="Polbeta"/>
    <property type="match status" value="1"/>
</dbReference>